<proteinExistence type="predicted"/>
<evidence type="ECO:0000259" key="3">
    <source>
        <dbReference type="Pfam" id="PF00350"/>
    </source>
</evidence>
<feature type="coiled-coil region" evidence="1">
    <location>
        <begin position="603"/>
        <end position="651"/>
    </location>
</feature>
<dbReference type="InterPro" id="IPR027417">
    <property type="entry name" value="P-loop_NTPase"/>
</dbReference>
<feature type="region of interest" description="Disordered" evidence="2">
    <location>
        <begin position="659"/>
        <end position="678"/>
    </location>
</feature>
<organism evidence="4 5">
    <name type="scientific">Allofranklinella schreckenbergeri</name>
    <dbReference type="NCBI Taxonomy" id="1076744"/>
    <lineage>
        <taxon>Bacteria</taxon>
        <taxon>Pseudomonadati</taxon>
        <taxon>Pseudomonadota</taxon>
        <taxon>Betaproteobacteria</taxon>
        <taxon>Burkholderiales</taxon>
        <taxon>Comamonadaceae</taxon>
        <taxon>Allofranklinella</taxon>
    </lineage>
</organism>
<dbReference type="AlphaFoldDB" id="A0A3M6Q9P5"/>
<evidence type="ECO:0000313" key="5">
    <source>
        <dbReference type="Proteomes" id="UP000267035"/>
    </source>
</evidence>
<sequence length="678" mass="75951">MNSESRESQTFNQRFDQYGQWRASFGQELAGFAGWLETQGLLNSATQERLSRLQEQAAADKITVAFVAEYSRGKSEMINALFFASYGRRIMPASAGRTTMCPVELTWDASYPPGVRLLPIETRKLSASLADWKLKPSAWDNVALDARSADSVADALQRVTEVIEVNQDEARRLGFWNDEDASDNPPVNAAGAVEVPKWRHAVINFPHPLLKRGMVILDTPGLNAIGAEPELTVNLLPQAQAVIFILGTDTGVTRSDQQIWQEHLSRHVDSLGLRLIVLNKIDMLWDGLTSPQEQAEQIKRQRRNVAQTLGVPPNHVIAVSAQKALLAKINKDEQLLRASSIRQLESILVDTLLGQRHVILYRALLRGLSDIRNEAKQLLGFRLRDLTERIQELGSLQGKNNSARRSIRMRIARERKEFDNSVSKILSLRAAQNKLLNDAFHQLGAKTIKNELNQLGEALQGKILTLGFQKRFLETFVNLKEVIESCQAIADQMQRMLADSYDSLNTEFGFALQPPPEVDLRQFMLDLDKIADGNKHHFSVTNALKFSSSEFSARLVSAISMRLRSVFEAASSELELWSKTATAPLDVQLKERRHNFINRSETIERIEKADLDLTERLKELQEEAGSLKHIADQLQQRSEQLELSLHTITRTLNIETGASAAQQAPAQAQAQAQPPADA</sequence>
<dbReference type="PANTHER" id="PTHR43681">
    <property type="entry name" value="TRANSMEMBRANE GTPASE FZO"/>
    <property type="match status" value="1"/>
</dbReference>
<dbReference type="EMBL" id="RDQL01000008">
    <property type="protein sequence ID" value="RMW99350.1"/>
    <property type="molecule type" value="Genomic_DNA"/>
</dbReference>
<keyword evidence="5" id="KW-1185">Reference proteome</keyword>
<reference evidence="4 5" key="1">
    <citation type="submission" date="2018-10" db="EMBL/GenBank/DDBJ databases">
        <title>Comamonadaceae CDC group NO-1 genome sequencing and assembly.</title>
        <authorList>
            <person name="Bernier A.-M."/>
            <person name="Bernard K."/>
        </authorList>
    </citation>
    <scope>NUCLEOTIDE SEQUENCE [LARGE SCALE GENOMIC DNA]</scope>
    <source>
        <strain evidence="4 5">NML161473</strain>
    </source>
</reference>
<dbReference type="Pfam" id="PF00350">
    <property type="entry name" value="Dynamin_N"/>
    <property type="match status" value="1"/>
</dbReference>
<dbReference type="Proteomes" id="UP000267035">
    <property type="component" value="Unassembled WGS sequence"/>
</dbReference>
<evidence type="ECO:0000256" key="1">
    <source>
        <dbReference type="SAM" id="Coils"/>
    </source>
</evidence>
<dbReference type="InterPro" id="IPR051943">
    <property type="entry name" value="TRAFAC_Dynamin-like_GTPase"/>
</dbReference>
<dbReference type="PANTHER" id="PTHR43681:SF1">
    <property type="entry name" value="SARCALUMENIN"/>
    <property type="match status" value="1"/>
</dbReference>
<dbReference type="Gene3D" id="3.40.50.300">
    <property type="entry name" value="P-loop containing nucleotide triphosphate hydrolases"/>
    <property type="match status" value="1"/>
</dbReference>
<protein>
    <submittedName>
        <fullName evidence="4">Dynamin family protein</fullName>
    </submittedName>
</protein>
<name>A0A3M6Q9P5_9BURK</name>
<dbReference type="InterPro" id="IPR045063">
    <property type="entry name" value="Dynamin_N"/>
</dbReference>
<accession>A0A3M6Q9P5</accession>
<gene>
    <name evidence="4" type="ORF">EBQ25_07175</name>
</gene>
<dbReference type="RefSeq" id="WP_122254012.1">
    <property type="nucleotide sequence ID" value="NZ_RDQL01000008.1"/>
</dbReference>
<keyword evidence="1" id="KW-0175">Coiled coil</keyword>
<feature type="compositionally biased region" description="Low complexity" evidence="2">
    <location>
        <begin position="660"/>
        <end position="678"/>
    </location>
</feature>
<dbReference type="SUPFAM" id="SSF52540">
    <property type="entry name" value="P-loop containing nucleoside triphosphate hydrolases"/>
    <property type="match status" value="1"/>
</dbReference>
<evidence type="ECO:0000313" key="4">
    <source>
        <dbReference type="EMBL" id="RMW99350.1"/>
    </source>
</evidence>
<evidence type="ECO:0000256" key="2">
    <source>
        <dbReference type="SAM" id="MobiDB-lite"/>
    </source>
</evidence>
<feature type="domain" description="Dynamin N-terminal" evidence="3">
    <location>
        <begin position="64"/>
        <end position="280"/>
    </location>
</feature>
<comment type="caution">
    <text evidence="4">The sequence shown here is derived from an EMBL/GenBank/DDBJ whole genome shotgun (WGS) entry which is preliminary data.</text>
</comment>